<dbReference type="GO" id="GO:0004640">
    <property type="term" value="F:phosphoribosylanthranilate isomerase activity"/>
    <property type="evidence" value="ECO:0007669"/>
    <property type="project" value="UniProtKB-EC"/>
</dbReference>
<comment type="similarity">
    <text evidence="2">Belongs to the TrpF family.</text>
</comment>
<comment type="pathway">
    <text evidence="1">Amino-acid biosynthesis; L-tryptophan biosynthesis; L-tryptophan from chorismate: step 3/5.</text>
</comment>
<evidence type="ECO:0000256" key="1">
    <source>
        <dbReference type="ARBA" id="ARBA00004664"/>
    </source>
</evidence>
<dbReference type="InterPro" id="IPR001240">
    <property type="entry name" value="PRAI_dom"/>
</dbReference>
<keyword evidence="5" id="KW-0822">Tryptophan biosynthesis</keyword>
<dbReference type="InterPro" id="IPR013785">
    <property type="entry name" value="Aldolase_TIM"/>
</dbReference>
<dbReference type="Gene3D" id="3.20.20.70">
    <property type="entry name" value="Aldolase class I"/>
    <property type="match status" value="1"/>
</dbReference>
<evidence type="ECO:0000256" key="3">
    <source>
        <dbReference type="ARBA" id="ARBA00012572"/>
    </source>
</evidence>
<accession>A0A0F9WGW6</accession>
<name>A0A0F9WGW6_9ZZZZ</name>
<dbReference type="GO" id="GO:0000162">
    <property type="term" value="P:L-tryptophan biosynthetic process"/>
    <property type="evidence" value="ECO:0007669"/>
    <property type="project" value="UniProtKB-UniPathway"/>
</dbReference>
<dbReference type="HAMAP" id="MF_00135">
    <property type="entry name" value="PRAI"/>
    <property type="match status" value="1"/>
</dbReference>
<dbReference type="AlphaFoldDB" id="A0A0F9WGW6"/>
<dbReference type="EMBL" id="LAZR01000002">
    <property type="protein sequence ID" value="KKO11743.1"/>
    <property type="molecule type" value="Genomic_DNA"/>
</dbReference>
<dbReference type="CDD" id="cd00405">
    <property type="entry name" value="PRAI"/>
    <property type="match status" value="1"/>
</dbReference>
<reference evidence="9" key="1">
    <citation type="journal article" date="2015" name="Nature">
        <title>Complex archaea that bridge the gap between prokaryotes and eukaryotes.</title>
        <authorList>
            <person name="Spang A."/>
            <person name="Saw J.H."/>
            <person name="Jorgensen S.L."/>
            <person name="Zaremba-Niedzwiedzka K."/>
            <person name="Martijn J."/>
            <person name="Lind A.E."/>
            <person name="van Eijk R."/>
            <person name="Schleper C."/>
            <person name="Guy L."/>
            <person name="Ettema T.J."/>
        </authorList>
    </citation>
    <scope>NUCLEOTIDE SEQUENCE</scope>
</reference>
<dbReference type="InterPro" id="IPR044643">
    <property type="entry name" value="TrpF_fam"/>
</dbReference>
<dbReference type="PANTHER" id="PTHR42894:SF1">
    <property type="entry name" value="N-(5'-PHOSPHORIBOSYL)ANTHRANILATE ISOMERASE"/>
    <property type="match status" value="1"/>
</dbReference>
<comment type="caution">
    <text evidence="9">The sequence shown here is derived from an EMBL/GenBank/DDBJ whole genome shotgun (WGS) entry which is preliminary data.</text>
</comment>
<evidence type="ECO:0000256" key="4">
    <source>
        <dbReference type="ARBA" id="ARBA00022605"/>
    </source>
</evidence>
<keyword evidence="6" id="KW-0057">Aromatic amino acid biosynthesis</keyword>
<evidence type="ECO:0000256" key="7">
    <source>
        <dbReference type="ARBA" id="ARBA00023235"/>
    </source>
</evidence>
<dbReference type="SUPFAM" id="SSF51366">
    <property type="entry name" value="Ribulose-phoshate binding barrel"/>
    <property type="match status" value="1"/>
</dbReference>
<evidence type="ECO:0000256" key="6">
    <source>
        <dbReference type="ARBA" id="ARBA00023141"/>
    </source>
</evidence>
<proteinExistence type="inferred from homology"/>
<dbReference type="FunFam" id="3.20.20.70:FF:000075">
    <property type="entry name" value="Tryptophan biosynthesis protein TRP1"/>
    <property type="match status" value="1"/>
</dbReference>
<dbReference type="NCBIfam" id="NF002298">
    <property type="entry name" value="PRK01222.1-4"/>
    <property type="match status" value="1"/>
</dbReference>
<evidence type="ECO:0000313" key="9">
    <source>
        <dbReference type="EMBL" id="KKO11743.1"/>
    </source>
</evidence>
<dbReference type="UniPathway" id="UPA00035">
    <property type="reaction ID" value="UER00042"/>
</dbReference>
<evidence type="ECO:0000256" key="2">
    <source>
        <dbReference type="ARBA" id="ARBA00007571"/>
    </source>
</evidence>
<protein>
    <recommendedName>
        <fullName evidence="3">phosphoribosylanthranilate isomerase</fullName>
        <ecNumber evidence="3">5.3.1.24</ecNumber>
    </recommendedName>
</protein>
<gene>
    <name evidence="9" type="ORF">LCGC14_0012440</name>
</gene>
<dbReference type="Pfam" id="PF00697">
    <property type="entry name" value="PRAI"/>
    <property type="match status" value="1"/>
</dbReference>
<dbReference type="PANTHER" id="PTHR42894">
    <property type="entry name" value="N-(5'-PHOSPHORIBOSYL)ANTHRANILATE ISOMERASE"/>
    <property type="match status" value="1"/>
</dbReference>
<organism evidence="9">
    <name type="scientific">marine sediment metagenome</name>
    <dbReference type="NCBI Taxonomy" id="412755"/>
    <lineage>
        <taxon>unclassified sequences</taxon>
        <taxon>metagenomes</taxon>
        <taxon>ecological metagenomes</taxon>
    </lineage>
</organism>
<evidence type="ECO:0000256" key="5">
    <source>
        <dbReference type="ARBA" id="ARBA00022822"/>
    </source>
</evidence>
<evidence type="ECO:0000259" key="8">
    <source>
        <dbReference type="Pfam" id="PF00697"/>
    </source>
</evidence>
<sequence>MQRRTRVKICGITRPEDARLASQLGADALGLVFYAGSPRGVDLQQAQAIRAAVPAFVSLVGLFVNPERKQVDDVLACLRLDCLQFHGEEEPDFCQSFAMPYMKAVRVRSGTDPMVAMKAHRQASAILLDSYDPEQAGGTGKRFDWTVARHCVDRSPLPIVLAGGLTQDNAARAIKEVHPWALDLSSGVEKEPGIKDPQRLQAFFNEVNRVRI</sequence>
<keyword evidence="4" id="KW-0028">Amino-acid biosynthesis</keyword>
<feature type="domain" description="N-(5'phosphoribosyl) anthranilate isomerase (PRAI)" evidence="8">
    <location>
        <begin position="7"/>
        <end position="205"/>
    </location>
</feature>
<keyword evidence="7" id="KW-0413">Isomerase</keyword>
<dbReference type="EC" id="5.3.1.24" evidence="3"/>
<dbReference type="InterPro" id="IPR011060">
    <property type="entry name" value="RibuloseP-bd_barrel"/>
</dbReference>